<reference evidence="1 2" key="1">
    <citation type="journal article" date="2016" name="PLoS Pathog.">
        <title>Biosynthesis of antibiotic leucinostatins in bio-control fungus Purpureocillium lilacinum and their inhibition on phytophthora revealed by genome mining.</title>
        <authorList>
            <person name="Wang G."/>
            <person name="Liu Z."/>
            <person name="Lin R."/>
            <person name="Li E."/>
            <person name="Mao Z."/>
            <person name="Ling J."/>
            <person name="Yang Y."/>
            <person name="Yin W.B."/>
            <person name="Xie B."/>
        </authorList>
    </citation>
    <scope>NUCLEOTIDE SEQUENCE [LARGE SCALE GENOMIC DNA]</scope>
    <source>
        <strain evidence="1">170</strain>
    </source>
</reference>
<gene>
    <name evidence="1" type="ORF">VFPPC_15857</name>
</gene>
<sequence>MDYPIRGLDRQTPPFLPLEIALHIIECLRPERNNTVLPPSHEITKTLLSARLVCHAVNSTAVKILHQHAMYIGTNEQAQVLSANLIDSTLKPGISNAFKSLWSDFDTVTNLVLSLFPYPDEDEGTHKRPAAQIAANQVQRDNLDDESDSQSDAEIISPLNDMPTALALRDILLTAAPSLRSLVINIPLRSLYPEDDHRFVRPIIRQGFEGLTNLEEFCSIQDELYLDVFHGQDPVWADYWPKLRRLQLYNPMIDADSGIWTHMARLPSLETVVFVRADPGDLDMLNLKEMWLDAVNAEVSRPNGVQTARSKNITIIMVNVPPSQPDYAHFKENWRALDPDGNARVLLKDVPVPKKYRKSKREWKWSLDPIVTTQDCVLGWAADGVLWDDEDGTREVA</sequence>
<dbReference type="OrthoDB" id="6365676at2759"/>
<dbReference type="STRING" id="1380566.A0A179FTF6"/>
<accession>A0A179FTF6</accession>
<dbReference type="KEGG" id="pchm:VFPPC_15857"/>
<keyword evidence="2" id="KW-1185">Reference proteome</keyword>
<name>A0A179FTF6_METCM</name>
<dbReference type="Proteomes" id="UP000078397">
    <property type="component" value="Unassembled WGS sequence"/>
</dbReference>
<proteinExistence type="predicted"/>
<dbReference type="RefSeq" id="XP_018145497.1">
    <property type="nucleotide sequence ID" value="XM_018293610.1"/>
</dbReference>
<protein>
    <recommendedName>
        <fullName evidence="3">F-box domain-containing protein</fullName>
    </recommendedName>
</protein>
<comment type="caution">
    <text evidence="1">The sequence shown here is derived from an EMBL/GenBank/DDBJ whole genome shotgun (WGS) entry which is preliminary data.</text>
</comment>
<evidence type="ECO:0008006" key="3">
    <source>
        <dbReference type="Google" id="ProtNLM"/>
    </source>
</evidence>
<evidence type="ECO:0000313" key="2">
    <source>
        <dbReference type="Proteomes" id="UP000078397"/>
    </source>
</evidence>
<organism evidence="1 2">
    <name type="scientific">Pochonia chlamydosporia 170</name>
    <dbReference type="NCBI Taxonomy" id="1380566"/>
    <lineage>
        <taxon>Eukaryota</taxon>
        <taxon>Fungi</taxon>
        <taxon>Dikarya</taxon>
        <taxon>Ascomycota</taxon>
        <taxon>Pezizomycotina</taxon>
        <taxon>Sordariomycetes</taxon>
        <taxon>Hypocreomycetidae</taxon>
        <taxon>Hypocreales</taxon>
        <taxon>Clavicipitaceae</taxon>
        <taxon>Pochonia</taxon>
    </lineage>
</organism>
<dbReference type="GeneID" id="28857604"/>
<evidence type="ECO:0000313" key="1">
    <source>
        <dbReference type="EMBL" id="OAQ68647.1"/>
    </source>
</evidence>
<dbReference type="EMBL" id="LSBJ02000003">
    <property type="protein sequence ID" value="OAQ68647.1"/>
    <property type="molecule type" value="Genomic_DNA"/>
</dbReference>
<dbReference type="AlphaFoldDB" id="A0A179FTF6"/>